<dbReference type="AlphaFoldDB" id="A0AAP0MKB1"/>
<feature type="transmembrane region" description="Helical" evidence="1">
    <location>
        <begin position="20"/>
        <end position="40"/>
    </location>
</feature>
<dbReference type="InterPro" id="IPR053258">
    <property type="entry name" value="Ca-permeable_cation_channel"/>
</dbReference>
<protein>
    <submittedName>
        <fullName evidence="2">Uncharacterized protein</fullName>
    </submittedName>
</protein>
<dbReference type="EMBL" id="JBCGBO010000003">
    <property type="protein sequence ID" value="KAK9213924.1"/>
    <property type="molecule type" value="Genomic_DNA"/>
</dbReference>
<feature type="transmembrane region" description="Helical" evidence="1">
    <location>
        <begin position="90"/>
        <end position="112"/>
    </location>
</feature>
<feature type="transmembrane region" description="Helical" evidence="1">
    <location>
        <begin position="118"/>
        <end position="139"/>
    </location>
</feature>
<feature type="transmembrane region" description="Helical" evidence="1">
    <location>
        <begin position="60"/>
        <end position="78"/>
    </location>
</feature>
<keyword evidence="1" id="KW-0812">Transmembrane</keyword>
<comment type="caution">
    <text evidence="2">The sequence shown here is derived from an EMBL/GenBank/DDBJ whole genome shotgun (WGS) entry which is preliminary data.</text>
</comment>
<dbReference type="PANTHER" id="PTHR34115">
    <property type="entry name" value="PROTEIN, PUTATIVE-RELATED"/>
    <property type="match status" value="1"/>
</dbReference>
<sequence length="173" mass="19346">MPSNLHLRSPSPPKSSEGNLVSSMLYQVIFAYLIPVLIGILGANTQGRTEPLFKTHTINMWGFLVAKVIYCFALAADIKSRLHRENSSQLSGLVAVVSGSVSAVSLVSTFLPSSIGHIILYTSWFCAATVIVLYQYGILLMDACRRFYYDTLKLLFTRIWNWFQNYLPETAAE</sequence>
<accession>A0AAP0MKB1</accession>
<evidence type="ECO:0000313" key="2">
    <source>
        <dbReference type="EMBL" id="KAK9213924.1"/>
    </source>
</evidence>
<gene>
    <name evidence="2" type="ORF">WN944_005910</name>
</gene>
<keyword evidence="3" id="KW-1185">Reference proteome</keyword>
<keyword evidence="1" id="KW-0472">Membrane</keyword>
<keyword evidence="1" id="KW-1133">Transmembrane helix</keyword>
<evidence type="ECO:0000256" key="1">
    <source>
        <dbReference type="SAM" id="Phobius"/>
    </source>
</evidence>
<name>A0AAP0MKB1_9ROSI</name>
<dbReference type="PANTHER" id="PTHR34115:SF6">
    <property type="entry name" value="PROTEIN, PUTATIVE-RELATED"/>
    <property type="match status" value="1"/>
</dbReference>
<proteinExistence type="predicted"/>
<reference evidence="2 3" key="1">
    <citation type="submission" date="2024-05" db="EMBL/GenBank/DDBJ databases">
        <title>Haplotype-resolved chromosome-level genome assembly of Huyou (Citrus changshanensis).</title>
        <authorList>
            <person name="Miao C."/>
            <person name="Chen W."/>
            <person name="Wu Y."/>
            <person name="Wang L."/>
            <person name="Zhao S."/>
            <person name="Grierson D."/>
            <person name="Xu C."/>
            <person name="Chen K."/>
        </authorList>
    </citation>
    <scope>NUCLEOTIDE SEQUENCE [LARGE SCALE GENOMIC DNA]</scope>
    <source>
        <strain evidence="2">01-14</strain>
        <tissue evidence="2">Leaf</tissue>
    </source>
</reference>
<dbReference type="Proteomes" id="UP001428341">
    <property type="component" value="Unassembled WGS sequence"/>
</dbReference>
<evidence type="ECO:0000313" key="3">
    <source>
        <dbReference type="Proteomes" id="UP001428341"/>
    </source>
</evidence>
<organism evidence="2 3">
    <name type="scientific">Citrus x changshan-huyou</name>
    <dbReference type="NCBI Taxonomy" id="2935761"/>
    <lineage>
        <taxon>Eukaryota</taxon>
        <taxon>Viridiplantae</taxon>
        <taxon>Streptophyta</taxon>
        <taxon>Embryophyta</taxon>
        <taxon>Tracheophyta</taxon>
        <taxon>Spermatophyta</taxon>
        <taxon>Magnoliopsida</taxon>
        <taxon>eudicotyledons</taxon>
        <taxon>Gunneridae</taxon>
        <taxon>Pentapetalae</taxon>
        <taxon>rosids</taxon>
        <taxon>malvids</taxon>
        <taxon>Sapindales</taxon>
        <taxon>Rutaceae</taxon>
        <taxon>Aurantioideae</taxon>
        <taxon>Citrus</taxon>
    </lineage>
</organism>